<dbReference type="InterPro" id="IPR005642">
    <property type="entry name" value="LysO"/>
</dbReference>
<dbReference type="EMBL" id="FQZL01000021">
    <property type="protein sequence ID" value="SHJ44954.1"/>
    <property type="molecule type" value="Genomic_DNA"/>
</dbReference>
<accession>A0A1M6JE80</accession>
<reference evidence="2" key="1">
    <citation type="submission" date="2016-11" db="EMBL/GenBank/DDBJ databases">
        <authorList>
            <person name="Jaros S."/>
            <person name="Januszkiewicz K."/>
            <person name="Wedrychowicz H."/>
        </authorList>
    </citation>
    <scope>NUCLEOTIDE SEQUENCE [LARGE SCALE GENOMIC DNA]</scope>
    <source>
        <strain evidence="2">DSM 17477</strain>
    </source>
</reference>
<evidence type="ECO:0000256" key="1">
    <source>
        <dbReference type="SAM" id="Phobius"/>
    </source>
</evidence>
<sequence length="107" mass="11652">MFSGVLIYFVLLGIGGVLSYKGIVHDKLLKRAGQMQMVFLYMLIFVMGIRLGMNREVIETIGTIGFKSGVFAVLTALGGVLGVFVLDKTLIKGGNNTRNEGRNSHDN</sequence>
<feature type="transmembrane region" description="Helical" evidence="1">
    <location>
        <begin position="65"/>
        <end position="86"/>
    </location>
</feature>
<dbReference type="Pfam" id="PF03956">
    <property type="entry name" value="Lys_export"/>
    <property type="match status" value="1"/>
</dbReference>
<evidence type="ECO:0008006" key="4">
    <source>
        <dbReference type="Google" id="ProtNLM"/>
    </source>
</evidence>
<dbReference type="STRING" id="1121476.SAMN02745751_02590"/>
<dbReference type="RefSeq" id="WP_073050000.1">
    <property type="nucleotide sequence ID" value="NZ_FQZL01000021.1"/>
</dbReference>
<feature type="transmembrane region" description="Helical" evidence="1">
    <location>
        <begin position="6"/>
        <end position="23"/>
    </location>
</feature>
<protein>
    <recommendedName>
        <fullName evidence="4">Lysine exporter LysO</fullName>
    </recommendedName>
</protein>
<keyword evidence="1" id="KW-0812">Transmembrane</keyword>
<dbReference type="AlphaFoldDB" id="A0A1M6JE80"/>
<dbReference type="Proteomes" id="UP000184052">
    <property type="component" value="Unassembled WGS sequence"/>
</dbReference>
<gene>
    <name evidence="2" type="ORF">SAMN02745751_02590</name>
</gene>
<organism evidence="2 3">
    <name type="scientific">Dethiosulfatibacter aminovorans DSM 17477</name>
    <dbReference type="NCBI Taxonomy" id="1121476"/>
    <lineage>
        <taxon>Bacteria</taxon>
        <taxon>Bacillati</taxon>
        <taxon>Bacillota</taxon>
        <taxon>Tissierellia</taxon>
        <taxon>Dethiosulfatibacter</taxon>
    </lineage>
</organism>
<evidence type="ECO:0000313" key="2">
    <source>
        <dbReference type="EMBL" id="SHJ44954.1"/>
    </source>
</evidence>
<keyword evidence="3" id="KW-1185">Reference proteome</keyword>
<evidence type="ECO:0000313" key="3">
    <source>
        <dbReference type="Proteomes" id="UP000184052"/>
    </source>
</evidence>
<name>A0A1M6JE80_9FIRM</name>
<keyword evidence="1" id="KW-0472">Membrane</keyword>
<proteinExistence type="predicted"/>
<dbReference type="GO" id="GO:0015661">
    <property type="term" value="F:L-lysine efflux transmembrane transporter activity"/>
    <property type="evidence" value="ECO:0007669"/>
    <property type="project" value="InterPro"/>
</dbReference>
<feature type="transmembrane region" description="Helical" evidence="1">
    <location>
        <begin position="35"/>
        <end position="53"/>
    </location>
</feature>
<keyword evidence="1" id="KW-1133">Transmembrane helix</keyword>
<dbReference type="OrthoDB" id="371078at2"/>